<dbReference type="InterPro" id="IPR036388">
    <property type="entry name" value="WH-like_DNA-bd_sf"/>
</dbReference>
<dbReference type="PROSITE" id="PS50995">
    <property type="entry name" value="HTH_MARR_2"/>
    <property type="match status" value="1"/>
</dbReference>
<dbReference type="PRINTS" id="PR00598">
    <property type="entry name" value="HTHMARR"/>
</dbReference>
<dbReference type="EMBL" id="JAFFZE010000009">
    <property type="protein sequence ID" value="MCT2583538.1"/>
    <property type="molecule type" value="Genomic_DNA"/>
</dbReference>
<gene>
    <name evidence="2" type="ORF">JT362_10455</name>
</gene>
<protein>
    <submittedName>
        <fullName evidence="2">MarR family transcriptional regulator</fullName>
    </submittedName>
</protein>
<dbReference type="PANTHER" id="PTHR33164:SF43">
    <property type="entry name" value="HTH-TYPE TRANSCRIPTIONAL REPRESSOR YETL"/>
    <property type="match status" value="1"/>
</dbReference>
<dbReference type="SMART" id="SM00347">
    <property type="entry name" value="HTH_MARR"/>
    <property type="match status" value="1"/>
</dbReference>
<dbReference type="PANTHER" id="PTHR33164">
    <property type="entry name" value="TRANSCRIPTIONAL REGULATOR, MARR FAMILY"/>
    <property type="match status" value="1"/>
</dbReference>
<dbReference type="Gene3D" id="1.10.10.10">
    <property type="entry name" value="Winged helix-like DNA-binding domain superfamily/Winged helix DNA-binding domain"/>
    <property type="match status" value="1"/>
</dbReference>
<dbReference type="SUPFAM" id="SSF46785">
    <property type="entry name" value="Winged helix' DNA-binding domain"/>
    <property type="match status" value="1"/>
</dbReference>
<evidence type="ECO:0000313" key="3">
    <source>
        <dbReference type="Proteomes" id="UP001156441"/>
    </source>
</evidence>
<feature type="domain" description="HTH marR-type" evidence="1">
    <location>
        <begin position="21"/>
        <end position="153"/>
    </location>
</feature>
<evidence type="ECO:0000313" key="2">
    <source>
        <dbReference type="EMBL" id="MCT2583538.1"/>
    </source>
</evidence>
<accession>A0ABT2J6Q2</accession>
<dbReference type="RefSeq" id="WP_260190906.1">
    <property type="nucleotide sequence ID" value="NZ_JAFFZE010000009.1"/>
</dbReference>
<sequence>MDPLEEGRRNWLAHDSGPVHQVSAATALTRGQQIATSAMARVLAEHDLTFAQLEILVRLADRPAPLGMGELGDAVKLHPTTAARTVARLERARYVERVDDEDDRRVTRVRVSERGLAVTRTALGRLREVGFGLDGLSRVDTRRLTELVRPIIDD</sequence>
<reference evidence="2 3" key="1">
    <citation type="submission" date="2021-02" db="EMBL/GenBank/DDBJ databases">
        <title>Actinophytocola xerophila sp. nov., isolated from soil of cotton cropping field.</title>
        <authorList>
            <person name="Huang R."/>
            <person name="Chen X."/>
            <person name="Ge X."/>
            <person name="Liu W."/>
        </authorList>
    </citation>
    <scope>NUCLEOTIDE SEQUENCE [LARGE SCALE GENOMIC DNA]</scope>
    <source>
        <strain evidence="2 3">S1-96</strain>
    </source>
</reference>
<dbReference type="Pfam" id="PF12802">
    <property type="entry name" value="MarR_2"/>
    <property type="match status" value="1"/>
</dbReference>
<comment type="caution">
    <text evidence="2">The sequence shown here is derived from an EMBL/GenBank/DDBJ whole genome shotgun (WGS) entry which is preliminary data.</text>
</comment>
<dbReference type="InterPro" id="IPR000835">
    <property type="entry name" value="HTH_MarR-typ"/>
</dbReference>
<organism evidence="2 3">
    <name type="scientific">Actinophytocola gossypii</name>
    <dbReference type="NCBI Taxonomy" id="2812003"/>
    <lineage>
        <taxon>Bacteria</taxon>
        <taxon>Bacillati</taxon>
        <taxon>Actinomycetota</taxon>
        <taxon>Actinomycetes</taxon>
        <taxon>Pseudonocardiales</taxon>
        <taxon>Pseudonocardiaceae</taxon>
    </lineage>
</organism>
<proteinExistence type="predicted"/>
<evidence type="ECO:0000259" key="1">
    <source>
        <dbReference type="PROSITE" id="PS50995"/>
    </source>
</evidence>
<dbReference type="InterPro" id="IPR036390">
    <property type="entry name" value="WH_DNA-bd_sf"/>
</dbReference>
<name>A0ABT2J6Q2_9PSEU</name>
<dbReference type="InterPro" id="IPR039422">
    <property type="entry name" value="MarR/SlyA-like"/>
</dbReference>
<dbReference type="Proteomes" id="UP001156441">
    <property type="component" value="Unassembled WGS sequence"/>
</dbReference>
<keyword evidence="3" id="KW-1185">Reference proteome</keyword>